<dbReference type="PROSITE" id="PS51935">
    <property type="entry name" value="NLPC_P60"/>
    <property type="match status" value="1"/>
</dbReference>
<dbReference type="InterPro" id="IPR000064">
    <property type="entry name" value="NLP_P60_dom"/>
</dbReference>
<keyword evidence="2" id="KW-0645">Protease</keyword>
<dbReference type="Proteomes" id="UP000198589">
    <property type="component" value="Unassembled WGS sequence"/>
</dbReference>
<feature type="region of interest" description="Disordered" evidence="5">
    <location>
        <begin position="42"/>
        <end position="97"/>
    </location>
</feature>
<reference evidence="8" key="1">
    <citation type="submission" date="2016-10" db="EMBL/GenBank/DDBJ databases">
        <authorList>
            <person name="Varghese N."/>
            <person name="Submissions S."/>
        </authorList>
    </citation>
    <scope>NUCLEOTIDE SEQUENCE [LARGE SCALE GENOMIC DNA]</scope>
    <source>
        <strain evidence="8">DSM 46838</strain>
    </source>
</reference>
<feature type="compositionally biased region" description="Low complexity" evidence="5">
    <location>
        <begin position="42"/>
        <end position="84"/>
    </location>
</feature>
<keyword evidence="3 7" id="KW-0378">Hydrolase</keyword>
<protein>
    <submittedName>
        <fullName evidence="7">Cell wall-associated hydrolase, NlpC family</fullName>
    </submittedName>
</protein>
<dbReference type="InterPro" id="IPR009045">
    <property type="entry name" value="Zn_M74/Hedgehog-like"/>
</dbReference>
<dbReference type="InterPro" id="IPR003709">
    <property type="entry name" value="VanY-like_core_dom"/>
</dbReference>
<dbReference type="EMBL" id="FOND01000023">
    <property type="protein sequence ID" value="SFF70084.1"/>
    <property type="molecule type" value="Genomic_DNA"/>
</dbReference>
<evidence type="ECO:0000256" key="1">
    <source>
        <dbReference type="ARBA" id="ARBA00007074"/>
    </source>
</evidence>
<dbReference type="SUPFAM" id="SSF54001">
    <property type="entry name" value="Cysteine proteinases"/>
    <property type="match status" value="1"/>
</dbReference>
<feature type="compositionally biased region" description="Basic residues" evidence="5">
    <location>
        <begin position="85"/>
        <end position="95"/>
    </location>
</feature>
<dbReference type="Pfam" id="PF00877">
    <property type="entry name" value="NLPC_P60"/>
    <property type="match status" value="1"/>
</dbReference>
<dbReference type="Gene3D" id="3.90.1720.10">
    <property type="entry name" value="endopeptidase domain like (from Nostoc punctiforme)"/>
    <property type="match status" value="1"/>
</dbReference>
<name>A0A1I2KSW5_9ACTN</name>
<evidence type="ECO:0000313" key="8">
    <source>
        <dbReference type="Proteomes" id="UP000198589"/>
    </source>
</evidence>
<dbReference type="Gene3D" id="3.30.1380.10">
    <property type="match status" value="1"/>
</dbReference>
<dbReference type="SUPFAM" id="SSF55166">
    <property type="entry name" value="Hedgehog/DD-peptidase"/>
    <property type="match status" value="1"/>
</dbReference>
<sequence length="653" mass="67069">MLSAREAQALREALALRAALAEGQSLTPAQAAALRTATAAALRTGPGAARPPARRGAAPGRPAARSTAARRAPSRSTTARPTVRPGRRRTARPARRTGVAWSTRLRVVALSTLLVPAVAALVLPGTDGGGLGDGPLDSTALALTAQTSLLEEAGRYRQLEQEVTQRQVELQQARDAEQAALLHLRDQQTAVGATAADLYRATAQQRYPLLGLTVHDDAATAGALLGQAVAERSGQVLTGEVLRARRSTLSLAVARDRVAHAESEVRAAAARADVVLATVRSQVDDLTPEITSALAGLGSTPVSGPQEERNQRATARWQQYLGRLAAAGIAPPPAAAITDPENLPAGFSPALSPAGQPVPGVVWAIVDTSPVTVLPAETVAAVSSALSQLGKPFVPGTSGPDTYDCGGFTAASWLLAGYAVPGTPQDQWAAGAAVPLADVQVGDLVHAPGGQDVGIYLGEGEVIGASAGTYQVSVQPLAAGSSATRVTLPAPAAANPPLPVAEAGACGAPLPPPGERTAAWGGWSNGQIPGDALCRLGVHRHALRCDAAASYGQLDAAYTAAFGTRLCITDSYRPFAAQVSAFTRKPKLAAVPGTSNHGWALAVDLCGGINVGGSVQWSWMRANAARFGFVQPAWASPGGEKPEPWHWEYGYIS</sequence>
<organism evidence="7 8">
    <name type="scientific">Blastococcus tunisiensis</name>
    <dbReference type="NCBI Taxonomy" id="1798228"/>
    <lineage>
        <taxon>Bacteria</taxon>
        <taxon>Bacillati</taxon>
        <taxon>Actinomycetota</taxon>
        <taxon>Actinomycetes</taxon>
        <taxon>Geodermatophilales</taxon>
        <taxon>Geodermatophilaceae</taxon>
        <taxon>Blastococcus</taxon>
    </lineage>
</organism>
<dbReference type="GO" id="GO:0006508">
    <property type="term" value="P:proteolysis"/>
    <property type="evidence" value="ECO:0007669"/>
    <property type="project" value="UniProtKB-KW"/>
</dbReference>
<evidence type="ECO:0000256" key="5">
    <source>
        <dbReference type="SAM" id="MobiDB-lite"/>
    </source>
</evidence>
<dbReference type="AlphaFoldDB" id="A0A1I2KSW5"/>
<evidence type="ECO:0000259" key="6">
    <source>
        <dbReference type="PROSITE" id="PS51935"/>
    </source>
</evidence>
<dbReference type="InterPro" id="IPR051794">
    <property type="entry name" value="PG_Endopeptidase_C40"/>
</dbReference>
<evidence type="ECO:0000256" key="2">
    <source>
        <dbReference type="ARBA" id="ARBA00022670"/>
    </source>
</evidence>
<dbReference type="PANTHER" id="PTHR47359:SF3">
    <property type="entry name" value="NLP_P60 DOMAIN-CONTAINING PROTEIN-RELATED"/>
    <property type="match status" value="1"/>
</dbReference>
<dbReference type="GO" id="GO:0008234">
    <property type="term" value="F:cysteine-type peptidase activity"/>
    <property type="evidence" value="ECO:0007669"/>
    <property type="project" value="UniProtKB-KW"/>
</dbReference>
<dbReference type="InterPro" id="IPR038765">
    <property type="entry name" value="Papain-like_cys_pep_sf"/>
</dbReference>
<comment type="similarity">
    <text evidence="1">Belongs to the peptidase C40 family.</text>
</comment>
<keyword evidence="4" id="KW-0788">Thiol protease</keyword>
<evidence type="ECO:0000256" key="3">
    <source>
        <dbReference type="ARBA" id="ARBA00022801"/>
    </source>
</evidence>
<dbReference type="Pfam" id="PF02557">
    <property type="entry name" value="VanY"/>
    <property type="match status" value="1"/>
</dbReference>
<feature type="domain" description="NlpC/P60" evidence="6">
    <location>
        <begin position="375"/>
        <end position="494"/>
    </location>
</feature>
<evidence type="ECO:0000313" key="7">
    <source>
        <dbReference type="EMBL" id="SFF70084.1"/>
    </source>
</evidence>
<dbReference type="PANTHER" id="PTHR47359">
    <property type="entry name" value="PEPTIDOGLYCAN DL-ENDOPEPTIDASE CWLO"/>
    <property type="match status" value="1"/>
</dbReference>
<accession>A0A1I2KSW5</accession>
<dbReference type="STRING" id="1798228.SAMN05216574_12344"/>
<gene>
    <name evidence="7" type="ORF">SAMN05216574_12344</name>
</gene>
<keyword evidence="8" id="KW-1185">Reference proteome</keyword>
<proteinExistence type="inferred from homology"/>
<dbReference type="CDD" id="cd14814">
    <property type="entry name" value="Peptidase_M15"/>
    <property type="match status" value="1"/>
</dbReference>
<evidence type="ECO:0000256" key="4">
    <source>
        <dbReference type="ARBA" id="ARBA00022807"/>
    </source>
</evidence>